<organism evidence="1">
    <name type="scientific">Amblyomma triste</name>
    <name type="common">Neotropical tick</name>
    <dbReference type="NCBI Taxonomy" id="251400"/>
    <lineage>
        <taxon>Eukaryota</taxon>
        <taxon>Metazoa</taxon>
        <taxon>Ecdysozoa</taxon>
        <taxon>Arthropoda</taxon>
        <taxon>Chelicerata</taxon>
        <taxon>Arachnida</taxon>
        <taxon>Acari</taxon>
        <taxon>Parasitiformes</taxon>
        <taxon>Ixodida</taxon>
        <taxon>Ixodoidea</taxon>
        <taxon>Ixodidae</taxon>
        <taxon>Amblyomminae</taxon>
        <taxon>Amblyomma</taxon>
    </lineage>
</organism>
<proteinExistence type="evidence at transcript level"/>
<accession>A0A023G381</accession>
<dbReference type="EMBL" id="GBBM01008058">
    <property type="protein sequence ID" value="JAC27360.1"/>
    <property type="molecule type" value="mRNA"/>
</dbReference>
<dbReference type="AlphaFoldDB" id="A0A023G381"/>
<protein>
    <submittedName>
        <fullName evidence="1">Putative secreted protein</fullName>
    </submittedName>
</protein>
<sequence length="71" mass="7567">MLLSIKTAAQKTAVKRLPAALTAFAMTLWSRLGGPWIAFLTCVGSSSSHPMQSCLSSSEIEVKTGLNNVKE</sequence>
<evidence type="ECO:0000313" key="1">
    <source>
        <dbReference type="EMBL" id="JAC27360.1"/>
    </source>
</evidence>
<reference evidence="1" key="1">
    <citation type="submission" date="2014-03" db="EMBL/GenBank/DDBJ databases">
        <title>The sialotranscriptome of Amblyomma triste, Amblyomma parvum and Amblyomma cajennense ticks, uncovered by 454-based RNA-seq.</title>
        <authorList>
            <person name="Garcia G.R."/>
            <person name="Gardinassi L.G."/>
            <person name="Ribeiro J.M."/>
            <person name="Anatriello E."/>
            <person name="Ferreira B.R."/>
            <person name="Moreira H.N."/>
            <person name="Mafra C."/>
            <person name="Olegario M.M."/>
            <person name="Szabo P.J."/>
            <person name="Miranda-Santos I.K."/>
            <person name="Maruyama S.R."/>
        </authorList>
    </citation>
    <scope>NUCLEOTIDE SEQUENCE</scope>
    <source>
        <strain evidence="1">Mato Grasso do Sul</strain>
        <tissue evidence="1">Salivary glands</tissue>
    </source>
</reference>
<name>A0A023G381_AMBTT</name>